<name>A0A9W8ME27_9AGAR</name>
<comment type="caution">
    <text evidence="3">The sequence shown here is derived from an EMBL/GenBank/DDBJ whole genome shotgun (WGS) entry which is preliminary data.</text>
</comment>
<feature type="compositionally biased region" description="Acidic residues" evidence="2">
    <location>
        <begin position="731"/>
        <end position="743"/>
    </location>
</feature>
<feature type="compositionally biased region" description="Low complexity" evidence="2">
    <location>
        <begin position="809"/>
        <end position="830"/>
    </location>
</feature>
<feature type="region of interest" description="Disordered" evidence="2">
    <location>
        <begin position="1051"/>
        <end position="1090"/>
    </location>
</feature>
<feature type="compositionally biased region" description="Polar residues" evidence="2">
    <location>
        <begin position="633"/>
        <end position="650"/>
    </location>
</feature>
<evidence type="ECO:0000313" key="4">
    <source>
        <dbReference type="Proteomes" id="UP001140091"/>
    </source>
</evidence>
<keyword evidence="4" id="KW-1185">Reference proteome</keyword>
<feature type="coiled-coil region" evidence="1">
    <location>
        <begin position="40"/>
        <end position="103"/>
    </location>
</feature>
<proteinExistence type="predicted"/>
<reference evidence="3" key="1">
    <citation type="submission" date="2022-06" db="EMBL/GenBank/DDBJ databases">
        <title>Genome Sequence of Candolleomyces eurysporus.</title>
        <authorList>
            <person name="Buettner E."/>
        </authorList>
    </citation>
    <scope>NUCLEOTIDE SEQUENCE</scope>
    <source>
        <strain evidence="3">VTCC 930004</strain>
    </source>
</reference>
<keyword evidence="1" id="KW-0175">Coiled coil</keyword>
<evidence type="ECO:0000256" key="1">
    <source>
        <dbReference type="SAM" id="Coils"/>
    </source>
</evidence>
<organism evidence="3 4">
    <name type="scientific">Candolleomyces eurysporus</name>
    <dbReference type="NCBI Taxonomy" id="2828524"/>
    <lineage>
        <taxon>Eukaryota</taxon>
        <taxon>Fungi</taxon>
        <taxon>Dikarya</taxon>
        <taxon>Basidiomycota</taxon>
        <taxon>Agaricomycotina</taxon>
        <taxon>Agaricomycetes</taxon>
        <taxon>Agaricomycetidae</taxon>
        <taxon>Agaricales</taxon>
        <taxon>Agaricineae</taxon>
        <taxon>Psathyrellaceae</taxon>
        <taxon>Candolleomyces</taxon>
    </lineage>
</organism>
<feature type="region of interest" description="Disordered" evidence="2">
    <location>
        <begin position="521"/>
        <end position="560"/>
    </location>
</feature>
<dbReference type="Proteomes" id="UP001140091">
    <property type="component" value="Unassembled WGS sequence"/>
</dbReference>
<evidence type="ECO:0000313" key="3">
    <source>
        <dbReference type="EMBL" id="KAJ2925718.1"/>
    </source>
</evidence>
<dbReference type="EMBL" id="JANBPK010001125">
    <property type="protein sequence ID" value="KAJ2925718.1"/>
    <property type="molecule type" value="Genomic_DNA"/>
</dbReference>
<accession>A0A9W8ME27</accession>
<feature type="compositionally biased region" description="Low complexity" evidence="2">
    <location>
        <begin position="184"/>
        <end position="202"/>
    </location>
</feature>
<protein>
    <submittedName>
        <fullName evidence="3">Uncharacterized protein</fullName>
    </submittedName>
</protein>
<dbReference type="AlphaFoldDB" id="A0A9W8ME27"/>
<feature type="non-terminal residue" evidence="3">
    <location>
        <position position="1"/>
    </location>
</feature>
<feature type="compositionally biased region" description="Acidic residues" evidence="2">
    <location>
        <begin position="620"/>
        <end position="631"/>
    </location>
</feature>
<feature type="compositionally biased region" description="Low complexity" evidence="2">
    <location>
        <begin position="1055"/>
        <end position="1082"/>
    </location>
</feature>
<feature type="compositionally biased region" description="Low complexity" evidence="2">
    <location>
        <begin position="521"/>
        <end position="556"/>
    </location>
</feature>
<gene>
    <name evidence="3" type="ORF">H1R20_g11375</name>
</gene>
<feature type="region of interest" description="Disordered" evidence="2">
    <location>
        <begin position="794"/>
        <end position="844"/>
    </location>
</feature>
<feature type="region of interest" description="Disordered" evidence="2">
    <location>
        <begin position="585"/>
        <end position="756"/>
    </location>
</feature>
<evidence type="ECO:0000256" key="2">
    <source>
        <dbReference type="SAM" id="MobiDB-lite"/>
    </source>
</evidence>
<dbReference type="OrthoDB" id="2592022at2759"/>
<feature type="region of interest" description="Disordered" evidence="2">
    <location>
        <begin position="180"/>
        <end position="208"/>
    </location>
</feature>
<sequence length="1147" mass="123659">MHLEDHPVVTQLNSLKAAFDRVQDELHRNSVKLQSHYFKTSNEHDRIQHLEQENKALKDELAILRQTPHPDTLPQSHPAVPQVQQLTLSLRKLSDQLSSTEEILLQRTNELVNAKSDVVKAKLSEEKAYELAARIRGREQASKERQRELEWKLRSLEEQEKMSDIAMKEYANLVRSLEAKMGKGRPSTSSSGSRNSSSTANAPTLEASFAESKRNLKRLMDDMHGEIGALHARVEELQSEKEGMVSELDAQAKSCEADRLAQSQAQFELDKLKVDDNTATKMVARYMKFSQLQTDTLQTTISTLKSRHAASIDSLSSQLYTLSNQLQASQASLERFQTALDELGGDIMRESFGRRNEVALRIKMAGREERLSEELGRWARKAEERRADDGILDEMIQGAKAILSSLDAPHTLPLLFLPDDAASSNPSNPTQLNGTLGRLVTAQYLVDQLKDELQYELSCKLRLRRLVAELGGDVSLDDEFLPEDVWVPPEGWMSEVPLPSDRAPSPANTTTTAVATVAAPSTAATATTGSTKTATLTTATTSPVPVTTPSPEATTTLSPKAQQAANSLLLELEALELEVTHVDVGRGVSPSPAPPAPPSDGATPLPTRDVDGDEDKNAGIDEEGDREDGELESNANASTPRVESSISLELSPSKPEPGVVEYREEDEKEGKAVGGGEQTVVLEEEEEEGKKEEEDIAAEDTAPSPVNDEGSIPVPVPVPVIIDTSVVTGSAEEEQDEEDGDDIGGDKAASQSSAGMLTPLANSIPLVSISQPDSFDDRLEDPVTGLIPQSAPAVLHSTRSVSPPSQPVADSVQSTSSSTSAPALASSTSTEIAAPETSEIESTPFTHPLLPELAKTSRRYDDLQRSFKDCHLSLQSLKSSITTASSNAIPREILEAILERLNDFVEDARVELEIRKSDEAVLCKGYETLLSVPGALEGYSSALPGSALSSSGFGLGLMSPPASASGSLSASVSSFFSPLRSAPAQVFRSQTPTNGHANRNGNGSAMGLGDVEDQIQAFIDGTEPSIVKAMEGFRRKLGDVEHDIAALKMAVHQDSSSSPLSPSSPLSEENAQPQSQSASQESKFQSESGLLSPTPRCQRLFFVACIITSATPATTAASLAEFDLRKRNDQSSVETFTFIGKYAEETA</sequence>